<dbReference type="PANTHER" id="PTHR42831">
    <property type="entry name" value="FE-S PROTEIN MATURATION AUXILIARY FACTOR YITW"/>
    <property type="match status" value="1"/>
</dbReference>
<dbReference type="PANTHER" id="PTHR42831:SF1">
    <property type="entry name" value="FE-S PROTEIN MATURATION AUXILIARY FACTOR YITW"/>
    <property type="match status" value="1"/>
</dbReference>
<dbReference type="Gene3D" id="3.30.300.130">
    <property type="entry name" value="Fe-S cluster assembly (FSCA)"/>
    <property type="match status" value="1"/>
</dbReference>
<accession>A0A5B8STS9</accession>
<dbReference type="SUPFAM" id="SSF117916">
    <property type="entry name" value="Fe-S cluster assembly (FSCA) domain-like"/>
    <property type="match status" value="1"/>
</dbReference>
<gene>
    <name evidence="2" type="primary">sufT</name>
    <name evidence="2" type="ORF">FGL86_16290</name>
</gene>
<dbReference type="InterPro" id="IPR034904">
    <property type="entry name" value="FSCA_dom_sf"/>
</dbReference>
<dbReference type="NCBIfam" id="TIGR03406">
    <property type="entry name" value="FeS_long_SufT"/>
    <property type="match status" value="1"/>
</dbReference>
<dbReference type="AlphaFoldDB" id="A0A5B8STS9"/>
<reference evidence="2 3" key="1">
    <citation type="submission" date="2019-06" db="EMBL/GenBank/DDBJ databases">
        <title>Genome analyses of bacteria isolated from kimchi.</title>
        <authorList>
            <person name="Lee S."/>
            <person name="Ahn S."/>
            <person name="Roh S."/>
        </authorList>
    </citation>
    <scope>NUCLEOTIDE SEQUENCE [LARGE SCALE GENOMIC DNA]</scope>
    <source>
        <strain evidence="2 3">CBA4606</strain>
    </source>
</reference>
<evidence type="ECO:0000313" key="3">
    <source>
        <dbReference type="Proteomes" id="UP000321272"/>
    </source>
</evidence>
<keyword evidence="3" id="KW-1185">Reference proteome</keyword>
<dbReference type="OrthoDB" id="9805360at2"/>
<evidence type="ECO:0000313" key="2">
    <source>
        <dbReference type="EMBL" id="QEA40479.1"/>
    </source>
</evidence>
<sequence length="190" mass="20908">MSSIEQLQGLYKGQEMPLQHDVAAISIPFGQTVTLPEDSIVTIMQAKGSSVSVAFEGRLYLIEGSKLDALGLEALPRPTLAEDATDEEIEQFVWDQLRTCFDPEIPVDIVELGLVYGCRIERLISGERIVTIKMTLTAPGCGMGEVIAADARSKILGAPQISRVHVDIIFDPPWSREMMSEEARLELGMF</sequence>
<dbReference type="Pfam" id="PF01883">
    <property type="entry name" value="FeS_assembly_P"/>
    <property type="match status" value="1"/>
</dbReference>
<dbReference type="Proteomes" id="UP000321272">
    <property type="component" value="Chromosome"/>
</dbReference>
<proteinExistence type="predicted"/>
<organism evidence="2 3">
    <name type="scientific">Pistricoccus aurantiacus</name>
    <dbReference type="NCBI Taxonomy" id="1883414"/>
    <lineage>
        <taxon>Bacteria</taxon>
        <taxon>Pseudomonadati</taxon>
        <taxon>Pseudomonadota</taxon>
        <taxon>Gammaproteobacteria</taxon>
        <taxon>Oceanospirillales</taxon>
        <taxon>Halomonadaceae</taxon>
        <taxon>Pistricoccus</taxon>
    </lineage>
</organism>
<feature type="domain" description="MIP18 family-like" evidence="1">
    <location>
        <begin position="91"/>
        <end position="166"/>
    </location>
</feature>
<dbReference type="InterPro" id="IPR052339">
    <property type="entry name" value="Fe-S_Maturation_MIP18"/>
</dbReference>
<dbReference type="InterPro" id="IPR017776">
    <property type="entry name" value="FeS_assembly_SufT_put"/>
</dbReference>
<dbReference type="InterPro" id="IPR002744">
    <property type="entry name" value="MIP18-like"/>
</dbReference>
<evidence type="ECO:0000259" key="1">
    <source>
        <dbReference type="Pfam" id="PF01883"/>
    </source>
</evidence>
<protein>
    <submittedName>
        <fullName evidence="2">Putative Fe-S cluster assembly protein SufT</fullName>
    </submittedName>
</protein>
<dbReference type="EMBL" id="CP042382">
    <property type="protein sequence ID" value="QEA40479.1"/>
    <property type="molecule type" value="Genomic_DNA"/>
</dbReference>
<dbReference type="KEGG" id="paur:FGL86_16290"/>
<dbReference type="RefSeq" id="WP_147185746.1">
    <property type="nucleotide sequence ID" value="NZ_CP042382.1"/>
</dbReference>
<name>A0A5B8STS9_9GAMM</name>